<keyword evidence="1" id="KW-0472">Membrane</keyword>
<reference evidence="3" key="1">
    <citation type="submission" date="2022-07" db="EMBL/GenBank/DDBJ databases">
        <title>Enhanced cultured diversity of the mouse gut microbiota enables custom-made synthetic communities.</title>
        <authorList>
            <person name="Afrizal A."/>
        </authorList>
    </citation>
    <scope>NUCLEOTIDE SEQUENCE</scope>
    <source>
        <strain evidence="3">DSM 28593</strain>
    </source>
</reference>
<feature type="transmembrane region" description="Helical" evidence="1">
    <location>
        <begin position="153"/>
        <end position="170"/>
    </location>
</feature>
<sequence>MKKTIIFFLIFMLIILSPIVTLADENDSDIDENQQGDLLDGTMEESDNFTEDTVELPTDFYEAKVLKIEERKLENADLEAQGFTDTVQIVTVKILDGKFKGQEKVIENMNTGNAAYDIWVDKGDKVLLYAELTEDQSEIENIFISDFVRWPNLRNLTLLFIILLILIGGWQGTKALVSLGITAFAIVQFMLPMMLKGHSPIILAILVCLFTTVVTIIIITGFSIKSLSTILGTLSGVLIAGVLSYIMGNIVHLTGLSAQEAQMLLYIPQGISFDFKGLLFAGIIIGALGAVMDVAMSISSAMDEIKNTNPSITVKELVQSGFTVGKDIMGTMSNTLILAYTGSAIPLLLLFMAYETSMLKVINLDLIATEIVRALTGSIGLLASIPITAIVYGVLQRKKIKS</sequence>
<protein>
    <submittedName>
        <fullName evidence="3">YibE/F family protein</fullName>
    </submittedName>
</protein>
<keyword evidence="4" id="KW-1185">Reference proteome</keyword>
<feature type="transmembrane region" description="Helical" evidence="1">
    <location>
        <begin position="278"/>
        <end position="298"/>
    </location>
</feature>
<feature type="chain" id="PRO_5042074242" evidence="2">
    <location>
        <begin position="24"/>
        <end position="402"/>
    </location>
</feature>
<dbReference type="PANTHER" id="PTHR41771">
    <property type="entry name" value="MEMBRANE PROTEIN-RELATED"/>
    <property type="match status" value="1"/>
</dbReference>
<dbReference type="Proteomes" id="UP001205748">
    <property type="component" value="Unassembled WGS sequence"/>
</dbReference>
<feature type="transmembrane region" description="Helical" evidence="1">
    <location>
        <begin position="201"/>
        <end position="224"/>
    </location>
</feature>
<evidence type="ECO:0000313" key="3">
    <source>
        <dbReference type="EMBL" id="MCR1897835.1"/>
    </source>
</evidence>
<feature type="transmembrane region" description="Helical" evidence="1">
    <location>
        <begin position="236"/>
        <end position="258"/>
    </location>
</feature>
<feature type="transmembrane region" description="Helical" evidence="1">
    <location>
        <begin position="336"/>
        <end position="354"/>
    </location>
</feature>
<dbReference type="PANTHER" id="PTHR41771:SF1">
    <property type="entry name" value="MEMBRANE PROTEIN"/>
    <property type="match status" value="1"/>
</dbReference>
<comment type="caution">
    <text evidence="3">The sequence shown here is derived from an EMBL/GenBank/DDBJ whole genome shotgun (WGS) entry which is preliminary data.</text>
</comment>
<evidence type="ECO:0000313" key="4">
    <source>
        <dbReference type="Proteomes" id="UP001205748"/>
    </source>
</evidence>
<dbReference type="Pfam" id="PF07907">
    <property type="entry name" value="YibE_F"/>
    <property type="match status" value="1"/>
</dbReference>
<dbReference type="InterPro" id="IPR012507">
    <property type="entry name" value="YibE_F"/>
</dbReference>
<feature type="transmembrane region" description="Helical" evidence="1">
    <location>
        <begin position="374"/>
        <end position="395"/>
    </location>
</feature>
<accession>A0AAE3HCR7</accession>
<keyword evidence="1" id="KW-1133">Transmembrane helix</keyword>
<evidence type="ECO:0000256" key="2">
    <source>
        <dbReference type="SAM" id="SignalP"/>
    </source>
</evidence>
<proteinExistence type="predicted"/>
<name>A0AAE3HCR7_9FIRM</name>
<gene>
    <name evidence="3" type="ORF">NSA47_02380</name>
</gene>
<keyword evidence="2" id="KW-0732">Signal</keyword>
<keyword evidence="1" id="KW-0812">Transmembrane</keyword>
<feature type="signal peptide" evidence="2">
    <location>
        <begin position="1"/>
        <end position="23"/>
    </location>
</feature>
<dbReference type="EMBL" id="JANKAS010000002">
    <property type="protein sequence ID" value="MCR1897835.1"/>
    <property type="molecule type" value="Genomic_DNA"/>
</dbReference>
<feature type="transmembrane region" description="Helical" evidence="1">
    <location>
        <begin position="177"/>
        <end position="195"/>
    </location>
</feature>
<dbReference type="RefSeq" id="WP_257529286.1">
    <property type="nucleotide sequence ID" value="NZ_JANKAS010000002.1"/>
</dbReference>
<organism evidence="3 4">
    <name type="scientific">Irregularibacter muris</name>
    <dbReference type="NCBI Taxonomy" id="1796619"/>
    <lineage>
        <taxon>Bacteria</taxon>
        <taxon>Bacillati</taxon>
        <taxon>Bacillota</taxon>
        <taxon>Clostridia</taxon>
        <taxon>Eubacteriales</taxon>
        <taxon>Eubacteriaceae</taxon>
        <taxon>Irregularibacter</taxon>
    </lineage>
</organism>
<evidence type="ECO:0000256" key="1">
    <source>
        <dbReference type="SAM" id="Phobius"/>
    </source>
</evidence>
<dbReference type="AlphaFoldDB" id="A0AAE3HCR7"/>